<name>A0A183GF92_HELPZ</name>
<dbReference type="AlphaFoldDB" id="A0A183GF92"/>
<dbReference type="OrthoDB" id="5824068at2759"/>
<accession>A0A183GF92</accession>
<evidence type="ECO:0000313" key="3">
    <source>
        <dbReference type="WBParaSite" id="HPBE_0002105201-mRNA-1"/>
    </source>
</evidence>
<dbReference type="WBParaSite" id="HPBE_0002105201-mRNA-1">
    <property type="protein sequence ID" value="HPBE_0002105201-mRNA-1"/>
    <property type="gene ID" value="HPBE_0002105201"/>
</dbReference>
<dbReference type="Proteomes" id="UP000050761">
    <property type="component" value="Unassembled WGS sequence"/>
</dbReference>
<evidence type="ECO:0000313" key="1">
    <source>
        <dbReference type="EMBL" id="VDP23097.1"/>
    </source>
</evidence>
<sequence length="92" mass="10311">MSFKRSETSALMVVEVQAERMLTEFDRVCGNVRLQLNLTKAMFMENGQVADAPFSLNGTNISECSSYVYLGREVNMANDLALELGRGRRAAW</sequence>
<reference evidence="1 2" key="1">
    <citation type="submission" date="2018-11" db="EMBL/GenBank/DDBJ databases">
        <authorList>
            <consortium name="Pathogen Informatics"/>
        </authorList>
    </citation>
    <scope>NUCLEOTIDE SEQUENCE [LARGE SCALE GENOMIC DNA]</scope>
</reference>
<reference evidence="3" key="2">
    <citation type="submission" date="2019-09" db="UniProtKB">
        <authorList>
            <consortium name="WormBaseParasite"/>
        </authorList>
    </citation>
    <scope>IDENTIFICATION</scope>
</reference>
<proteinExistence type="predicted"/>
<accession>A0A3P8B711</accession>
<organism evidence="2 3">
    <name type="scientific">Heligmosomoides polygyrus</name>
    <name type="common">Parasitic roundworm</name>
    <dbReference type="NCBI Taxonomy" id="6339"/>
    <lineage>
        <taxon>Eukaryota</taxon>
        <taxon>Metazoa</taxon>
        <taxon>Ecdysozoa</taxon>
        <taxon>Nematoda</taxon>
        <taxon>Chromadorea</taxon>
        <taxon>Rhabditida</taxon>
        <taxon>Rhabditina</taxon>
        <taxon>Rhabditomorpha</taxon>
        <taxon>Strongyloidea</taxon>
        <taxon>Heligmosomidae</taxon>
        <taxon>Heligmosomoides</taxon>
    </lineage>
</organism>
<gene>
    <name evidence="1" type="ORF">HPBE_LOCUS21051</name>
</gene>
<dbReference type="EMBL" id="UZAH01032661">
    <property type="protein sequence ID" value="VDP23097.1"/>
    <property type="molecule type" value="Genomic_DNA"/>
</dbReference>
<protein>
    <submittedName>
        <fullName evidence="3">Reverse transcriptase domain-containing protein</fullName>
    </submittedName>
</protein>
<keyword evidence="2" id="KW-1185">Reference proteome</keyword>
<evidence type="ECO:0000313" key="2">
    <source>
        <dbReference type="Proteomes" id="UP000050761"/>
    </source>
</evidence>